<evidence type="ECO:0000313" key="2">
    <source>
        <dbReference type="Proteomes" id="UP000074310"/>
    </source>
</evidence>
<keyword evidence="2" id="KW-1185">Reference proteome</keyword>
<comment type="caution">
    <text evidence="1">The sequence shown here is derived from an EMBL/GenBank/DDBJ whole genome shotgun (WGS) entry which is preliminary data.</text>
</comment>
<evidence type="ECO:0000313" key="1">
    <source>
        <dbReference type="EMBL" id="KTT66761.1"/>
    </source>
</evidence>
<name>A0A147HS07_9SPHN</name>
<dbReference type="Proteomes" id="UP000074310">
    <property type="component" value="Unassembled WGS sequence"/>
</dbReference>
<proteinExistence type="predicted"/>
<dbReference type="PATRIC" id="fig|869719.3.peg.939"/>
<protein>
    <recommendedName>
        <fullName evidence="3">PIN domain-containing protein</fullName>
    </recommendedName>
</protein>
<gene>
    <name evidence="1" type="ORF">NS334_16615</name>
</gene>
<sequence length="145" mass="15658">MMSEGDAEYLCIADTDGLHGIAAASGNLKTVLLSHLQSGLIGVPACAWKEFEELYPYEAEALKSFVSTRIIMKRAYYVGAARIADKLNSGFPRGAYDDSVELFPASIAFAKKCRIVTSPAQIAVYTAMACQASDLDTWVVEHALS</sequence>
<dbReference type="EMBL" id="LDTB01000170">
    <property type="protein sequence ID" value="KTT66761.1"/>
    <property type="molecule type" value="Genomic_DNA"/>
</dbReference>
<accession>A0A147HS07</accession>
<organism evidence="1 2">
    <name type="scientific">Sphingomonas endophytica</name>
    <dbReference type="NCBI Taxonomy" id="869719"/>
    <lineage>
        <taxon>Bacteria</taxon>
        <taxon>Pseudomonadati</taxon>
        <taxon>Pseudomonadota</taxon>
        <taxon>Alphaproteobacteria</taxon>
        <taxon>Sphingomonadales</taxon>
        <taxon>Sphingomonadaceae</taxon>
        <taxon>Sphingomonas</taxon>
    </lineage>
</organism>
<dbReference type="AlphaFoldDB" id="A0A147HS07"/>
<evidence type="ECO:0008006" key="3">
    <source>
        <dbReference type="Google" id="ProtNLM"/>
    </source>
</evidence>
<reference evidence="1 2" key="1">
    <citation type="journal article" date="2016" name="Front. Microbiol.">
        <title>Genomic Resource of Rice Seed Associated Bacteria.</title>
        <authorList>
            <person name="Midha S."/>
            <person name="Bansal K."/>
            <person name="Sharma S."/>
            <person name="Kumar N."/>
            <person name="Patil P.P."/>
            <person name="Chaudhry V."/>
            <person name="Patil P.B."/>
        </authorList>
    </citation>
    <scope>NUCLEOTIDE SEQUENCE [LARGE SCALE GENOMIC DNA]</scope>
    <source>
        <strain evidence="1 2">NS334</strain>
    </source>
</reference>